<dbReference type="AlphaFoldDB" id="R7TB10"/>
<evidence type="ECO:0000256" key="8">
    <source>
        <dbReference type="ARBA" id="ARBA00022963"/>
    </source>
</evidence>
<dbReference type="CDD" id="cd10341">
    <property type="entry name" value="SH2_N-SH2_PLC_gamma_like"/>
    <property type="match status" value="1"/>
</dbReference>
<dbReference type="Pfam" id="PF00017">
    <property type="entry name" value="SH2"/>
    <property type="match status" value="2"/>
</dbReference>
<keyword evidence="6 14" id="KW-0378">Hydrolase</keyword>
<dbReference type="GO" id="GO:0010634">
    <property type="term" value="P:positive regulation of epithelial cell migration"/>
    <property type="evidence" value="ECO:0007669"/>
    <property type="project" value="TreeGrafter"/>
</dbReference>
<feature type="domain" description="SH2" evidence="15">
    <location>
        <begin position="338"/>
        <end position="433"/>
    </location>
</feature>
<dbReference type="SMART" id="SM00148">
    <property type="entry name" value="PLCXc"/>
    <property type="match status" value="1"/>
</dbReference>
<dbReference type="EMBL" id="AMQN01014099">
    <property type="status" value="NOT_ANNOTATED_CDS"/>
    <property type="molecule type" value="Genomic_DNA"/>
</dbReference>
<evidence type="ECO:0000256" key="11">
    <source>
        <dbReference type="ARBA" id="ARBA00023224"/>
    </source>
</evidence>
<evidence type="ECO:0000313" key="19">
    <source>
        <dbReference type="Proteomes" id="UP000014760"/>
    </source>
</evidence>
<dbReference type="Gene3D" id="2.30.30.40">
    <property type="entry name" value="SH3 Domains"/>
    <property type="match status" value="1"/>
</dbReference>
<evidence type="ECO:0000256" key="1">
    <source>
        <dbReference type="ARBA" id="ARBA00001913"/>
    </source>
</evidence>
<reference evidence="19" key="1">
    <citation type="submission" date="2012-12" db="EMBL/GenBank/DDBJ databases">
        <authorList>
            <person name="Hellsten U."/>
            <person name="Grimwood J."/>
            <person name="Chapman J.A."/>
            <person name="Shapiro H."/>
            <person name="Aerts A."/>
            <person name="Otillar R.P."/>
            <person name="Terry A.Y."/>
            <person name="Boore J.L."/>
            <person name="Simakov O."/>
            <person name="Marletaz F."/>
            <person name="Cho S.-J."/>
            <person name="Edsinger-Gonzales E."/>
            <person name="Havlak P."/>
            <person name="Kuo D.-H."/>
            <person name="Larsson T."/>
            <person name="Lv J."/>
            <person name="Arendt D."/>
            <person name="Savage R."/>
            <person name="Osoegawa K."/>
            <person name="de Jong P."/>
            <person name="Lindberg D.R."/>
            <person name="Seaver E.C."/>
            <person name="Weisblat D.A."/>
            <person name="Putnam N.H."/>
            <person name="Grigoriev I.V."/>
            <person name="Rokhsar D.S."/>
        </authorList>
    </citation>
    <scope>NUCLEOTIDE SEQUENCE</scope>
    <source>
        <strain evidence="19">I ESC-2004</strain>
    </source>
</reference>
<keyword evidence="11" id="KW-0807">Transducer</keyword>
<keyword evidence="10 14" id="KW-0443">Lipid metabolism</keyword>
<dbReference type="SMART" id="SM00252">
    <property type="entry name" value="SH2"/>
    <property type="match status" value="2"/>
</dbReference>
<evidence type="ECO:0000256" key="9">
    <source>
        <dbReference type="ARBA" id="ARBA00022999"/>
    </source>
</evidence>
<dbReference type="PANTHER" id="PTHR10336:SF159">
    <property type="entry name" value="1-PHOSPHATIDYLINOSITOL 4,5-BISPHOSPHATE PHOSPHODIESTERASE GAMMA"/>
    <property type="match status" value="1"/>
</dbReference>
<keyword evidence="5" id="KW-0677">Repeat</keyword>
<evidence type="ECO:0000256" key="4">
    <source>
        <dbReference type="ARBA" id="ARBA00022553"/>
    </source>
</evidence>
<dbReference type="InterPro" id="IPR001192">
    <property type="entry name" value="PI-PLC_fam"/>
</dbReference>
<comment type="cofactor">
    <cofactor evidence="1">
        <name>Ca(2+)</name>
        <dbReference type="ChEBI" id="CHEBI:29108"/>
    </cofactor>
</comment>
<organism evidence="17">
    <name type="scientific">Capitella teleta</name>
    <name type="common">Polychaete worm</name>
    <dbReference type="NCBI Taxonomy" id="283909"/>
    <lineage>
        <taxon>Eukaryota</taxon>
        <taxon>Metazoa</taxon>
        <taxon>Spiralia</taxon>
        <taxon>Lophotrochozoa</taxon>
        <taxon>Annelida</taxon>
        <taxon>Polychaeta</taxon>
        <taxon>Sedentaria</taxon>
        <taxon>Scolecida</taxon>
        <taxon>Capitellidae</taxon>
        <taxon>Capitella</taxon>
    </lineage>
</organism>
<dbReference type="Gene3D" id="3.20.20.190">
    <property type="entry name" value="Phosphatidylinositol (PI) phosphodiesterase"/>
    <property type="match status" value="1"/>
</dbReference>
<evidence type="ECO:0000256" key="13">
    <source>
        <dbReference type="PROSITE-ProRule" id="PRU00192"/>
    </source>
</evidence>
<keyword evidence="4" id="KW-0597">Phosphoprotein</keyword>
<dbReference type="Pfam" id="PF00388">
    <property type="entry name" value="PI-PLC-X"/>
    <property type="match status" value="1"/>
</dbReference>
<keyword evidence="19" id="KW-1185">Reference proteome</keyword>
<evidence type="ECO:0000313" key="18">
    <source>
        <dbReference type="EnsemblMetazoa" id="CapteP96569"/>
    </source>
</evidence>
<evidence type="ECO:0000256" key="6">
    <source>
        <dbReference type="ARBA" id="ARBA00022801"/>
    </source>
</evidence>
<dbReference type="PRINTS" id="PR00390">
    <property type="entry name" value="PHPHLIPASEC"/>
</dbReference>
<dbReference type="GO" id="GO:0004435">
    <property type="term" value="F:phosphatidylinositol-4,5-bisphosphate phospholipase C activity"/>
    <property type="evidence" value="ECO:0007669"/>
    <property type="project" value="UniProtKB-EC"/>
</dbReference>
<feature type="domain" description="SH3" evidence="16">
    <location>
        <begin position="463"/>
        <end position="500"/>
    </location>
</feature>
<gene>
    <name evidence="17" type="ORF">CAPTEDRAFT_96569</name>
</gene>
<dbReference type="OMA" id="YYSTHEL"/>
<dbReference type="InterPro" id="IPR036860">
    <property type="entry name" value="SH2_dom_sf"/>
</dbReference>
<feature type="non-terminal residue" evidence="17">
    <location>
        <position position="1"/>
    </location>
</feature>
<keyword evidence="3 13" id="KW-0728">SH3 domain</keyword>
<name>R7TB10_CAPTE</name>
<reference evidence="17 19" key="2">
    <citation type="journal article" date="2013" name="Nature">
        <title>Insights into bilaterian evolution from three spiralian genomes.</title>
        <authorList>
            <person name="Simakov O."/>
            <person name="Marletaz F."/>
            <person name="Cho S.J."/>
            <person name="Edsinger-Gonzales E."/>
            <person name="Havlak P."/>
            <person name="Hellsten U."/>
            <person name="Kuo D.H."/>
            <person name="Larsson T."/>
            <person name="Lv J."/>
            <person name="Arendt D."/>
            <person name="Savage R."/>
            <person name="Osoegawa K."/>
            <person name="de Jong P."/>
            <person name="Grimwood J."/>
            <person name="Chapman J.A."/>
            <person name="Shapiro H."/>
            <person name="Aerts A."/>
            <person name="Otillar R.P."/>
            <person name="Terry A.Y."/>
            <person name="Boore J.L."/>
            <person name="Grigoriev I.V."/>
            <person name="Lindberg D.R."/>
            <person name="Seaver E.C."/>
            <person name="Weisblat D.A."/>
            <person name="Putnam N.H."/>
            <person name="Rokhsar D.S."/>
        </authorList>
    </citation>
    <scope>NUCLEOTIDE SEQUENCE</scope>
    <source>
        <strain evidence="17 19">I ESC-2004</strain>
    </source>
</reference>
<dbReference type="HOGENOM" id="CLU_545850_0_0_1"/>
<dbReference type="EMBL" id="KB310740">
    <property type="protein sequence ID" value="ELT90884.1"/>
    <property type="molecule type" value="Genomic_DNA"/>
</dbReference>
<dbReference type="PROSITE" id="PS50007">
    <property type="entry name" value="PIPLC_X_DOMAIN"/>
    <property type="match status" value="1"/>
</dbReference>
<proteinExistence type="predicted"/>
<dbReference type="PROSITE" id="PS50001">
    <property type="entry name" value="SH2"/>
    <property type="match status" value="2"/>
</dbReference>
<dbReference type="PROSITE" id="PS50002">
    <property type="entry name" value="SH3"/>
    <property type="match status" value="1"/>
</dbReference>
<evidence type="ECO:0000256" key="2">
    <source>
        <dbReference type="ARBA" id="ARBA00012368"/>
    </source>
</evidence>
<protein>
    <recommendedName>
        <fullName evidence="2 14">Phosphoinositide phospholipase C</fullName>
        <ecNumber evidence="2 14">3.1.4.11</ecNumber>
    </recommendedName>
</protein>
<keyword evidence="8 14" id="KW-0442">Lipid degradation</keyword>
<evidence type="ECO:0000256" key="10">
    <source>
        <dbReference type="ARBA" id="ARBA00023098"/>
    </source>
</evidence>
<evidence type="ECO:0000313" key="17">
    <source>
        <dbReference type="EMBL" id="ELT90884.1"/>
    </source>
</evidence>
<evidence type="ECO:0000256" key="14">
    <source>
        <dbReference type="RuleBase" id="RU361133"/>
    </source>
</evidence>
<dbReference type="InterPro" id="IPR036028">
    <property type="entry name" value="SH3-like_dom_sf"/>
</dbReference>
<dbReference type="GO" id="GO:0051209">
    <property type="term" value="P:release of sequestered calcium ion into cytosol"/>
    <property type="evidence" value="ECO:0007669"/>
    <property type="project" value="TreeGrafter"/>
</dbReference>
<dbReference type="InterPro" id="IPR000909">
    <property type="entry name" value="PLipase_C_PInositol-sp_X_dom"/>
</dbReference>
<evidence type="ECO:0000256" key="7">
    <source>
        <dbReference type="ARBA" id="ARBA00022837"/>
    </source>
</evidence>
<dbReference type="GO" id="GO:0016042">
    <property type="term" value="P:lipid catabolic process"/>
    <property type="evidence" value="ECO:0007669"/>
    <property type="project" value="UniProtKB-KW"/>
</dbReference>
<dbReference type="FunCoup" id="R7TB10">
    <property type="interactions" value="873"/>
</dbReference>
<comment type="catalytic activity">
    <reaction evidence="14">
        <text>a 1,2-diacyl-sn-glycero-3-phospho-(1D-myo-inositol-4,5-bisphosphate) + H2O = 1D-myo-inositol 1,4,5-trisphosphate + a 1,2-diacyl-sn-glycerol + H(+)</text>
        <dbReference type="Rhea" id="RHEA:33179"/>
        <dbReference type="ChEBI" id="CHEBI:15377"/>
        <dbReference type="ChEBI" id="CHEBI:15378"/>
        <dbReference type="ChEBI" id="CHEBI:17815"/>
        <dbReference type="ChEBI" id="CHEBI:58456"/>
        <dbReference type="ChEBI" id="CHEBI:203600"/>
        <dbReference type="EC" id="3.1.4.11"/>
    </reaction>
</comment>
<dbReference type="InterPro" id="IPR000980">
    <property type="entry name" value="SH2"/>
</dbReference>
<dbReference type="SUPFAM" id="SSF51695">
    <property type="entry name" value="PLC-like phosphodiesterases"/>
    <property type="match status" value="1"/>
</dbReference>
<dbReference type="PANTHER" id="PTHR10336">
    <property type="entry name" value="PHOSPHOINOSITIDE-SPECIFIC PHOSPHOLIPASE C FAMILY PROTEIN"/>
    <property type="match status" value="1"/>
</dbReference>
<dbReference type="STRING" id="283909.R7TB10"/>
<dbReference type="Gene3D" id="3.30.505.10">
    <property type="entry name" value="SH2 domain"/>
    <property type="match status" value="2"/>
</dbReference>
<reference evidence="18" key="3">
    <citation type="submission" date="2015-06" db="UniProtKB">
        <authorList>
            <consortium name="EnsemblMetazoa"/>
        </authorList>
    </citation>
    <scope>IDENTIFICATION</scope>
</reference>
<keyword evidence="9 12" id="KW-0727">SH2 domain</keyword>
<dbReference type="PRINTS" id="PR00401">
    <property type="entry name" value="SH2DOMAIN"/>
</dbReference>
<accession>R7TB10</accession>
<evidence type="ECO:0000256" key="5">
    <source>
        <dbReference type="ARBA" id="ARBA00022737"/>
    </source>
</evidence>
<sequence>SSYLTGDQFKSESTCEAYARCLRQGCRCIELDCWDGPDGYPHIYHGRTLTTKIRFLDVLKTIRDHAWVASEYPLILSIEDHCSIPQQKNMAIAFKDVFGEMLLTDPIDPAASALPSPNQLKRKIILKHKKLPSGASDNEWKFSVPNDEANVMDSDLSNSVKNGILYLEDTLDKEWRPHFFVLCTTKLHYTEETSLVNADNDDDDADNSLLDNADLPNEELHFSEKWFHGQLRGGRETAIALLNQYSYLGDGTFLVRDSDNSVCDFSLSFLRDGVVRHCRIRSKQEGGLTKYYLIPGLSFDSLYSLVTHYQKLPLRSQNFEQLLKEPVPQPQSHENQDWYHDNISRREAEDMLCRLDQDGAFLIRRRVVSLEHDPDPSQFAISFRVEGRIRRCRIRQEGRLFTIGNASFESLVDLVQYYEHNPLYRRMKLRYPVNDRLIRMRGQEPNAEAIYSGDIYACPNDFVSPLRVRALYGYSAQREDELSFVKHAVISNVQKQDGGW</sequence>
<feature type="domain" description="SH2" evidence="15">
    <location>
        <begin position="226"/>
        <end position="327"/>
    </location>
</feature>
<dbReference type="GO" id="GO:0032587">
    <property type="term" value="C:ruffle membrane"/>
    <property type="evidence" value="ECO:0007669"/>
    <property type="project" value="TreeGrafter"/>
</dbReference>
<keyword evidence="7" id="KW-0106">Calcium</keyword>
<dbReference type="GO" id="GO:0046488">
    <property type="term" value="P:phosphatidylinositol metabolic process"/>
    <property type="evidence" value="ECO:0007669"/>
    <property type="project" value="TreeGrafter"/>
</dbReference>
<dbReference type="InterPro" id="IPR017946">
    <property type="entry name" value="PLC-like_Pdiesterase_TIM-brl"/>
</dbReference>
<evidence type="ECO:0000256" key="3">
    <source>
        <dbReference type="ARBA" id="ARBA00022443"/>
    </source>
</evidence>
<dbReference type="FunFam" id="3.30.505.10:FF:000009">
    <property type="entry name" value="1-phosphatidylinositol 4,5-bisphosphate phosphodiesterase gamma"/>
    <property type="match status" value="1"/>
</dbReference>
<evidence type="ECO:0000259" key="15">
    <source>
        <dbReference type="PROSITE" id="PS50001"/>
    </source>
</evidence>
<dbReference type="OrthoDB" id="269822at2759"/>
<evidence type="ECO:0000259" key="16">
    <source>
        <dbReference type="PROSITE" id="PS50002"/>
    </source>
</evidence>
<dbReference type="Proteomes" id="UP000014760">
    <property type="component" value="Unassembled WGS sequence"/>
</dbReference>
<dbReference type="Pfam" id="PF00018">
    <property type="entry name" value="SH3_1"/>
    <property type="match status" value="1"/>
</dbReference>
<dbReference type="EC" id="3.1.4.11" evidence="2 14"/>
<dbReference type="SUPFAM" id="SSF55550">
    <property type="entry name" value="SH2 domain"/>
    <property type="match status" value="2"/>
</dbReference>
<dbReference type="SUPFAM" id="SSF50044">
    <property type="entry name" value="SH3-domain"/>
    <property type="match status" value="1"/>
</dbReference>
<dbReference type="GO" id="GO:0048015">
    <property type="term" value="P:phosphatidylinositol-mediated signaling"/>
    <property type="evidence" value="ECO:0007669"/>
    <property type="project" value="TreeGrafter"/>
</dbReference>
<dbReference type="InterPro" id="IPR035024">
    <property type="entry name" value="PLC-gamma_N-SH2"/>
</dbReference>
<dbReference type="InterPro" id="IPR001452">
    <property type="entry name" value="SH3_domain"/>
</dbReference>
<evidence type="ECO:0000256" key="12">
    <source>
        <dbReference type="PROSITE-ProRule" id="PRU00191"/>
    </source>
</evidence>
<dbReference type="FunFam" id="3.30.505.10:FF:000011">
    <property type="entry name" value="1-phosphatidylinositol 4,5-bisphosphate phosphodiesterase gamma"/>
    <property type="match status" value="1"/>
</dbReference>
<dbReference type="EnsemblMetazoa" id="CapteT96569">
    <property type="protein sequence ID" value="CapteP96569"/>
    <property type="gene ID" value="CapteG96569"/>
</dbReference>